<protein>
    <submittedName>
        <fullName evidence="1">Uncharacterized protein</fullName>
    </submittedName>
</protein>
<dbReference type="RefSeq" id="WP_184868141.1">
    <property type="nucleotide sequence ID" value="NZ_BAAAWY010000016.1"/>
</dbReference>
<reference evidence="1 2" key="1">
    <citation type="submission" date="2020-08" db="EMBL/GenBank/DDBJ databases">
        <title>Sequencing the genomes of 1000 actinobacteria strains.</title>
        <authorList>
            <person name="Klenk H.-P."/>
        </authorList>
    </citation>
    <scope>NUCLEOTIDE SEQUENCE [LARGE SCALE GENOMIC DNA]</scope>
    <source>
        <strain evidence="1 2">DSM 43851</strain>
    </source>
</reference>
<dbReference type="Proteomes" id="UP000585638">
    <property type="component" value="Unassembled WGS sequence"/>
</dbReference>
<accession>A0A7W9NLN4</accession>
<dbReference type="AlphaFoldDB" id="A0A7W9NLN4"/>
<evidence type="ECO:0000313" key="2">
    <source>
        <dbReference type="Proteomes" id="UP000585638"/>
    </source>
</evidence>
<name>A0A7W9NLN4_9PSEU</name>
<comment type="caution">
    <text evidence="1">The sequence shown here is derived from an EMBL/GenBank/DDBJ whole genome shotgun (WGS) entry which is preliminary data.</text>
</comment>
<keyword evidence="2" id="KW-1185">Reference proteome</keyword>
<sequence length="165" mass="17932">MSAVAGIDATWLVTHGANAAWRYARSVQPTLADIEAAWRNEDWPLCVEACAQALRGIVVCGYCLNGMKTMPDRTELHLLMAVDESPAAAALRALPRAFVARRQEASDARRTTLDHVATLRASLPIDLPVIRAAGAHVPTLRVTAQVGRWRAERGLGPVDWDRSGL</sequence>
<organism evidence="1 2">
    <name type="scientific">Kutzneria kofuensis</name>
    <dbReference type="NCBI Taxonomy" id="103725"/>
    <lineage>
        <taxon>Bacteria</taxon>
        <taxon>Bacillati</taxon>
        <taxon>Actinomycetota</taxon>
        <taxon>Actinomycetes</taxon>
        <taxon>Pseudonocardiales</taxon>
        <taxon>Pseudonocardiaceae</taxon>
        <taxon>Kutzneria</taxon>
    </lineage>
</organism>
<gene>
    <name evidence="1" type="ORF">BJ998_007694</name>
</gene>
<dbReference type="EMBL" id="JACHIR010000001">
    <property type="protein sequence ID" value="MBB5896498.1"/>
    <property type="molecule type" value="Genomic_DNA"/>
</dbReference>
<proteinExistence type="predicted"/>
<evidence type="ECO:0000313" key="1">
    <source>
        <dbReference type="EMBL" id="MBB5896498.1"/>
    </source>
</evidence>